<evidence type="ECO:0008006" key="3">
    <source>
        <dbReference type="Google" id="ProtNLM"/>
    </source>
</evidence>
<dbReference type="SUPFAM" id="SSF69322">
    <property type="entry name" value="Tricorn protease domain 2"/>
    <property type="match status" value="1"/>
</dbReference>
<sequence length="756" mass="82544">MNRTFSFLLLVSLTVPVLASGNRFVFLDSDGVHERFLDTRTGETLLRDIDFRRAARGVQSTLWLQSRQVGDLVYFLFTEPGHIKRYDLQSGTWLADILLPETPTAFAVTGEQLSVAFGRRIARFDLSGRGETHLRNTVNDVYGLTPFGRFLLVQTSAGMQSIDALTGGLIDESNFWYRLGELAVRADGVGFGRSLGTSPSDIVRFEIGSDGVFGNQNDSPYHGGFPGAQWVRLLPDQARVVDNGGTVYHADDLVYATSVAGHFDDIAFYGNVPIILRDNHLIAFNRTLLETGRLEVAESLLKIAVVGETVVGFYEGTDGPETAVYAIEQLQPETPGAAVNPVGLAYTPDAVIMDRAGVLNLLSRAHLSVFRWSVAEQRYLDTIPLVNGPHYMTYSEATHALFFAYNSGALTRLDLDGDRREVPFANLPTAPLGLAAADQHIFACDSSGAWASHRLFNLAGELTEYVDWNHSSVEFIWSQPLRRMFFFGFGDLMYEEISTAGRIVDRGEAPYSNDTRVDYPIRVSPDGAYIVLGTGVIYSGADLARTNTLSNEIEDAAWFDGRLFTLHNLGGVTQLQEWGAGNFPILARLSYYGTPLRLFAAAGGLQVITMVDEVPVFSLYQPACAADPLPTVSTLPAEVEVCEGGETTLSLAVLEGEVTAWQWRFNGLPIAGADAADYTLPATGEAMLGAYDCLITSCNGSFLSSTATVRMGTTVYDDTAFAWWPNLPNSACYDTNQNSLTDVLDLVAMVNLGVPR</sequence>
<dbReference type="EMBL" id="JAFREP010000022">
    <property type="protein sequence ID" value="MBO1321142.1"/>
    <property type="molecule type" value="Genomic_DNA"/>
</dbReference>
<dbReference type="Gene3D" id="2.60.40.10">
    <property type="entry name" value="Immunoglobulins"/>
    <property type="match status" value="1"/>
</dbReference>
<evidence type="ECO:0000313" key="2">
    <source>
        <dbReference type="Proteomes" id="UP000664417"/>
    </source>
</evidence>
<comment type="caution">
    <text evidence="1">The sequence shown here is derived from an EMBL/GenBank/DDBJ whole genome shotgun (WGS) entry which is preliminary data.</text>
</comment>
<dbReference type="RefSeq" id="WP_207861117.1">
    <property type="nucleotide sequence ID" value="NZ_JAFREP010000022.1"/>
</dbReference>
<proteinExistence type="predicted"/>
<gene>
    <name evidence="1" type="ORF">J3U88_21865</name>
</gene>
<dbReference type="InterPro" id="IPR013783">
    <property type="entry name" value="Ig-like_fold"/>
</dbReference>
<accession>A0A8J7Q616</accession>
<dbReference type="AlphaFoldDB" id="A0A8J7Q616"/>
<organism evidence="1 2">
    <name type="scientific">Acanthopleuribacter pedis</name>
    <dbReference type="NCBI Taxonomy" id="442870"/>
    <lineage>
        <taxon>Bacteria</taxon>
        <taxon>Pseudomonadati</taxon>
        <taxon>Acidobacteriota</taxon>
        <taxon>Holophagae</taxon>
        <taxon>Acanthopleuribacterales</taxon>
        <taxon>Acanthopleuribacteraceae</taxon>
        <taxon>Acanthopleuribacter</taxon>
    </lineage>
</organism>
<reference evidence="1" key="1">
    <citation type="submission" date="2021-03" db="EMBL/GenBank/DDBJ databases">
        <authorList>
            <person name="Wang G."/>
        </authorList>
    </citation>
    <scope>NUCLEOTIDE SEQUENCE</scope>
    <source>
        <strain evidence="1">KCTC 12899</strain>
    </source>
</reference>
<dbReference type="Proteomes" id="UP000664417">
    <property type="component" value="Unassembled WGS sequence"/>
</dbReference>
<evidence type="ECO:0000313" key="1">
    <source>
        <dbReference type="EMBL" id="MBO1321142.1"/>
    </source>
</evidence>
<name>A0A8J7Q616_9BACT</name>
<keyword evidence="2" id="KW-1185">Reference proteome</keyword>
<protein>
    <recommendedName>
        <fullName evidence="3">Ig-like domain-containing protein</fullName>
    </recommendedName>
</protein>